<dbReference type="SMART" id="SM00388">
    <property type="entry name" value="HisKA"/>
    <property type="match status" value="1"/>
</dbReference>
<feature type="domain" description="Histidine kinase" evidence="14">
    <location>
        <begin position="278"/>
        <end position="497"/>
    </location>
</feature>
<keyword evidence="10" id="KW-0067">ATP-binding</keyword>
<organism evidence="16 17">
    <name type="scientific">Candidatus Schekmanbacteria bacterium GWA2_38_11</name>
    <dbReference type="NCBI Taxonomy" id="1817876"/>
    <lineage>
        <taxon>Bacteria</taxon>
        <taxon>Candidatus Schekmaniibacteriota</taxon>
    </lineage>
</organism>
<sequence>MEKKLSRISKFSFLSYFGKNSKYIVLALIIISILTLIFMTFNAYKDNKKIVYLKDIILTLLLVSALGFVQYYFLRNMVKPMQNLHQNLEEFVKTDKDLSNKDKENERENREIGKLIENINSTIISFDHAKKELLEDKTELELSFKMISYERKRLQSVLDCLPEALVVTGPSGEILFANNVAETIFKFSKKDVLGKTLKGLINDSNLKGFVEKNELAENRVLVQEMEIGNNGEGIRKSFKVIYDLVKSENEKVLGNALILIDNSHQKMAEQMRNDFVSSVSHELRTPLTSIKSKVEMLLDEEVNDKDTQIEFYNGIIEEVDRLSNLIENLLNISKIELGSASVNKSSVRIKKLLEDSFLMIEPLANKKGVTLHKDIPDRLSASVELDKQMIQMAINNLVGNAIKYTPKGGEIYLEGEEKEKEVIIHVKDTGIGIPEEDQPHVFEKFFRSNQKEVRENPGNGLGLSVVKQIVMLHGGEIKLESKVGQGTHFTLTLPKERGSIV</sequence>
<evidence type="ECO:0000259" key="15">
    <source>
        <dbReference type="PROSITE" id="PS50112"/>
    </source>
</evidence>
<accession>A0A1F7RNX1</accession>
<evidence type="ECO:0000256" key="11">
    <source>
        <dbReference type="ARBA" id="ARBA00023012"/>
    </source>
</evidence>
<dbReference type="InterPro" id="IPR036097">
    <property type="entry name" value="HisK_dim/P_sf"/>
</dbReference>
<gene>
    <name evidence="16" type="ORF">A2042_04990</name>
</gene>
<keyword evidence="7" id="KW-0808">Transferase</keyword>
<evidence type="ECO:0000313" key="16">
    <source>
        <dbReference type="EMBL" id="OGL43252.1"/>
    </source>
</evidence>
<dbReference type="PRINTS" id="PR00344">
    <property type="entry name" value="BCTRLSENSOR"/>
</dbReference>
<feature type="domain" description="PAS" evidence="15">
    <location>
        <begin position="150"/>
        <end position="197"/>
    </location>
</feature>
<keyword evidence="5" id="KW-1003">Cell membrane</keyword>
<dbReference type="NCBIfam" id="TIGR00229">
    <property type="entry name" value="sensory_box"/>
    <property type="match status" value="1"/>
</dbReference>
<keyword evidence="8" id="KW-0547">Nucleotide-binding</keyword>
<evidence type="ECO:0000256" key="8">
    <source>
        <dbReference type="ARBA" id="ARBA00022741"/>
    </source>
</evidence>
<dbReference type="GO" id="GO:0005886">
    <property type="term" value="C:plasma membrane"/>
    <property type="evidence" value="ECO:0007669"/>
    <property type="project" value="UniProtKB-SubCell"/>
</dbReference>
<keyword evidence="11" id="KW-0902">Two-component regulatory system</keyword>
<feature type="transmembrane region" description="Helical" evidence="13">
    <location>
        <begin position="21"/>
        <end position="44"/>
    </location>
</feature>
<dbReference type="GO" id="GO:0045121">
    <property type="term" value="C:membrane raft"/>
    <property type="evidence" value="ECO:0007669"/>
    <property type="project" value="UniProtKB-SubCell"/>
</dbReference>
<dbReference type="InterPro" id="IPR000014">
    <property type="entry name" value="PAS"/>
</dbReference>
<dbReference type="Pfam" id="PF00512">
    <property type="entry name" value="HisKA"/>
    <property type="match status" value="1"/>
</dbReference>
<keyword evidence="13" id="KW-1133">Transmembrane helix</keyword>
<evidence type="ECO:0000256" key="7">
    <source>
        <dbReference type="ARBA" id="ARBA00022679"/>
    </source>
</evidence>
<dbReference type="InterPro" id="IPR003594">
    <property type="entry name" value="HATPase_dom"/>
</dbReference>
<dbReference type="Proteomes" id="UP000178526">
    <property type="component" value="Unassembled WGS sequence"/>
</dbReference>
<evidence type="ECO:0000256" key="4">
    <source>
        <dbReference type="ARBA" id="ARBA00012438"/>
    </source>
</evidence>
<proteinExistence type="predicted"/>
<dbReference type="EC" id="2.7.13.3" evidence="4"/>
<dbReference type="PANTHER" id="PTHR45453:SF1">
    <property type="entry name" value="PHOSPHATE REGULON SENSOR PROTEIN PHOR"/>
    <property type="match status" value="1"/>
</dbReference>
<reference evidence="16 17" key="1">
    <citation type="journal article" date="2016" name="Nat. Commun.">
        <title>Thousands of microbial genomes shed light on interconnected biogeochemical processes in an aquifer system.</title>
        <authorList>
            <person name="Anantharaman K."/>
            <person name="Brown C.T."/>
            <person name="Hug L.A."/>
            <person name="Sharon I."/>
            <person name="Castelle C.J."/>
            <person name="Probst A.J."/>
            <person name="Thomas B.C."/>
            <person name="Singh A."/>
            <person name="Wilkins M.J."/>
            <person name="Karaoz U."/>
            <person name="Brodie E.L."/>
            <person name="Williams K.H."/>
            <person name="Hubbard S.S."/>
            <person name="Banfield J.F."/>
        </authorList>
    </citation>
    <scope>NUCLEOTIDE SEQUENCE [LARGE SCALE GENOMIC DNA]</scope>
</reference>
<dbReference type="InterPro" id="IPR036890">
    <property type="entry name" value="HATPase_C_sf"/>
</dbReference>
<dbReference type="FunFam" id="1.10.287.130:FF:000001">
    <property type="entry name" value="Two-component sensor histidine kinase"/>
    <property type="match status" value="1"/>
</dbReference>
<comment type="catalytic activity">
    <reaction evidence="1">
        <text>ATP + protein L-histidine = ADP + protein N-phospho-L-histidine.</text>
        <dbReference type="EC" id="2.7.13.3"/>
    </reaction>
</comment>
<dbReference type="InterPro" id="IPR050351">
    <property type="entry name" value="BphY/WalK/GraS-like"/>
</dbReference>
<dbReference type="FunFam" id="3.30.565.10:FF:000023">
    <property type="entry name" value="PAS domain-containing sensor histidine kinase"/>
    <property type="match status" value="1"/>
</dbReference>
<evidence type="ECO:0000256" key="3">
    <source>
        <dbReference type="ARBA" id="ARBA00004314"/>
    </source>
</evidence>
<dbReference type="Pfam" id="PF02518">
    <property type="entry name" value="HATPase_c"/>
    <property type="match status" value="1"/>
</dbReference>
<evidence type="ECO:0000259" key="14">
    <source>
        <dbReference type="PROSITE" id="PS50109"/>
    </source>
</evidence>
<keyword evidence="9" id="KW-0418">Kinase</keyword>
<dbReference type="SUPFAM" id="SSF47384">
    <property type="entry name" value="Homodimeric domain of signal transducing histidine kinase"/>
    <property type="match status" value="1"/>
</dbReference>
<evidence type="ECO:0000256" key="9">
    <source>
        <dbReference type="ARBA" id="ARBA00022777"/>
    </source>
</evidence>
<feature type="transmembrane region" description="Helical" evidence="13">
    <location>
        <begin position="56"/>
        <end position="74"/>
    </location>
</feature>
<dbReference type="PANTHER" id="PTHR45453">
    <property type="entry name" value="PHOSPHATE REGULON SENSOR PROTEIN PHOR"/>
    <property type="match status" value="1"/>
</dbReference>
<comment type="subcellular location">
    <subcellularLocation>
        <location evidence="2">Cell membrane</location>
    </subcellularLocation>
    <subcellularLocation>
        <location evidence="3">Membrane raft</location>
        <topology evidence="3">Multi-pass membrane protein</topology>
    </subcellularLocation>
</comment>
<dbReference type="InterPro" id="IPR004358">
    <property type="entry name" value="Sig_transdc_His_kin-like_C"/>
</dbReference>
<dbReference type="SMART" id="SM00091">
    <property type="entry name" value="PAS"/>
    <property type="match status" value="1"/>
</dbReference>
<dbReference type="InterPro" id="IPR005467">
    <property type="entry name" value="His_kinase_dom"/>
</dbReference>
<dbReference type="GO" id="GO:0016036">
    <property type="term" value="P:cellular response to phosphate starvation"/>
    <property type="evidence" value="ECO:0007669"/>
    <property type="project" value="TreeGrafter"/>
</dbReference>
<dbReference type="AlphaFoldDB" id="A0A1F7RNX1"/>
<dbReference type="PROSITE" id="PS50112">
    <property type="entry name" value="PAS"/>
    <property type="match status" value="1"/>
</dbReference>
<dbReference type="SMART" id="SM00387">
    <property type="entry name" value="HATPase_c"/>
    <property type="match status" value="1"/>
</dbReference>
<dbReference type="Gene3D" id="3.30.565.10">
    <property type="entry name" value="Histidine kinase-like ATPase, C-terminal domain"/>
    <property type="match status" value="1"/>
</dbReference>
<comment type="caution">
    <text evidence="16">The sequence shown here is derived from an EMBL/GenBank/DDBJ whole genome shotgun (WGS) entry which is preliminary data.</text>
</comment>
<dbReference type="SUPFAM" id="SSF55785">
    <property type="entry name" value="PYP-like sensor domain (PAS domain)"/>
    <property type="match status" value="1"/>
</dbReference>
<evidence type="ECO:0000256" key="12">
    <source>
        <dbReference type="ARBA" id="ARBA00023136"/>
    </source>
</evidence>
<dbReference type="CDD" id="cd00082">
    <property type="entry name" value="HisKA"/>
    <property type="match status" value="1"/>
</dbReference>
<evidence type="ECO:0000256" key="10">
    <source>
        <dbReference type="ARBA" id="ARBA00022840"/>
    </source>
</evidence>
<keyword evidence="6" id="KW-0597">Phosphoprotein</keyword>
<dbReference type="InterPro" id="IPR035965">
    <property type="entry name" value="PAS-like_dom_sf"/>
</dbReference>
<evidence type="ECO:0000256" key="2">
    <source>
        <dbReference type="ARBA" id="ARBA00004236"/>
    </source>
</evidence>
<evidence type="ECO:0000256" key="1">
    <source>
        <dbReference type="ARBA" id="ARBA00000085"/>
    </source>
</evidence>
<keyword evidence="13" id="KW-0812">Transmembrane</keyword>
<evidence type="ECO:0000313" key="17">
    <source>
        <dbReference type="Proteomes" id="UP000178526"/>
    </source>
</evidence>
<dbReference type="InterPro" id="IPR013767">
    <property type="entry name" value="PAS_fold"/>
</dbReference>
<evidence type="ECO:0000256" key="5">
    <source>
        <dbReference type="ARBA" id="ARBA00022475"/>
    </source>
</evidence>
<name>A0A1F7RNX1_9BACT</name>
<dbReference type="GO" id="GO:0000155">
    <property type="term" value="F:phosphorelay sensor kinase activity"/>
    <property type="evidence" value="ECO:0007669"/>
    <property type="project" value="InterPro"/>
</dbReference>
<keyword evidence="12 13" id="KW-0472">Membrane</keyword>
<dbReference type="GO" id="GO:0006355">
    <property type="term" value="P:regulation of DNA-templated transcription"/>
    <property type="evidence" value="ECO:0007669"/>
    <property type="project" value="InterPro"/>
</dbReference>
<dbReference type="SUPFAM" id="SSF55874">
    <property type="entry name" value="ATPase domain of HSP90 chaperone/DNA topoisomerase II/histidine kinase"/>
    <property type="match status" value="1"/>
</dbReference>
<dbReference type="Pfam" id="PF00989">
    <property type="entry name" value="PAS"/>
    <property type="match status" value="1"/>
</dbReference>
<dbReference type="InterPro" id="IPR003661">
    <property type="entry name" value="HisK_dim/P_dom"/>
</dbReference>
<dbReference type="PROSITE" id="PS50109">
    <property type="entry name" value="HIS_KIN"/>
    <property type="match status" value="1"/>
</dbReference>
<evidence type="ECO:0000256" key="13">
    <source>
        <dbReference type="SAM" id="Phobius"/>
    </source>
</evidence>
<dbReference type="EMBL" id="MGDB01000008">
    <property type="protein sequence ID" value="OGL43252.1"/>
    <property type="molecule type" value="Genomic_DNA"/>
</dbReference>
<dbReference type="CDD" id="cd00130">
    <property type="entry name" value="PAS"/>
    <property type="match status" value="1"/>
</dbReference>
<dbReference type="CDD" id="cd00075">
    <property type="entry name" value="HATPase"/>
    <property type="match status" value="1"/>
</dbReference>
<dbReference type="GO" id="GO:0005524">
    <property type="term" value="F:ATP binding"/>
    <property type="evidence" value="ECO:0007669"/>
    <property type="project" value="UniProtKB-KW"/>
</dbReference>
<dbReference type="Gene3D" id="3.30.450.20">
    <property type="entry name" value="PAS domain"/>
    <property type="match status" value="1"/>
</dbReference>
<dbReference type="GO" id="GO:0004721">
    <property type="term" value="F:phosphoprotein phosphatase activity"/>
    <property type="evidence" value="ECO:0007669"/>
    <property type="project" value="TreeGrafter"/>
</dbReference>
<dbReference type="Gene3D" id="1.10.287.130">
    <property type="match status" value="1"/>
</dbReference>
<evidence type="ECO:0000256" key="6">
    <source>
        <dbReference type="ARBA" id="ARBA00022553"/>
    </source>
</evidence>
<protein>
    <recommendedName>
        <fullName evidence="4">histidine kinase</fullName>
        <ecNumber evidence="4">2.7.13.3</ecNumber>
    </recommendedName>
</protein>